<dbReference type="PRINTS" id="PR00087">
    <property type="entry name" value="LIPOXYGENASE"/>
</dbReference>
<keyword evidence="4 13" id="KW-0479">Metal-binding</keyword>
<dbReference type="PRINTS" id="PR00468">
    <property type="entry name" value="PLTLPOXGNASE"/>
</dbReference>
<dbReference type="PROSITE" id="PS51393">
    <property type="entry name" value="LIPOXYGENASE_3"/>
    <property type="match status" value="1"/>
</dbReference>
<sequence>MQEISCLQKLRELLKGRRPDPAFPAAKITFVVSRSKSNPGKQTTLRIYSSTRVDNNTGKGRLSDEASIKSGKNTKHGEIKTVTYSVWCYLDGEFGTPGAIVVKNGDKHEFFLKFVKLEMPNGESVHFDCNSWVYPFKMTNADRIFFANTSYLPSQTPEALQELRKAELISLRGTDRGERKPWDRVYEYDHYNDLGNPDKGQEGIRPVLGGSKTYPYPRRGRTGRPLSDKDRMTETRNKIIDLDFYVPPDERFSPSKLSEFISNSIQSVVHFVIPELTSLLQGNKEKFKSFDQMIKELYSGGRSRTLEGFIMEKLKSFLPEDLFKEVVRTTKDNPFKFQLPQIIANDENAWKNDEEFGRQMLAGINPAVIRHLESFPPVGRGGRQSSITASHIENNLDGLTIDDAMKQWRIFILDHHDYLMPYLRRINEEQVCMYASRTLLFLRQDATLKPLVIELSLPSNKEGEEISRVFLPANQGTEGALWQLAKGQVAANDSAHHQLISHWLHTHAAVEPFIIATRRQLSAMHPIHKLLEPHFKDTMHINALARSILLNSGGILEKTMFPGKYSLELSSTIYEDWRFDEQGLPADLVKRGLAFEDDDEPSGVHLLFEDYPYGADGIEVWTAIKQWVEGYCKIIYPNDESVMTDIEIQAWWTEIRRVGHGDKQNETWWYKMDTISDLIKTLTTIIWMASALHASVNFGQFGYAGFPPNRPTMFVKFIPSEGTPEFAMFIENPDKYYLEMMPDKFTTTLGLALIEVLSRHTGDELYIGQRASMDWTNDTRVLQLFKEFGDNLRRVERKISARNDNSGLKNRRGPAMVPYTLLYPDTSNTGSEKGITGKGIPNSVSI</sequence>
<dbReference type="GO" id="GO:0016702">
    <property type="term" value="F:oxidoreductase activity, acting on single donors with incorporation of molecular oxygen, incorporation of two atoms of oxygen"/>
    <property type="evidence" value="ECO:0007669"/>
    <property type="project" value="InterPro"/>
</dbReference>
<dbReference type="PROSITE" id="PS00081">
    <property type="entry name" value="LIPOXYGENASE_2"/>
    <property type="match status" value="1"/>
</dbReference>
<dbReference type="OrthoDB" id="407298at2759"/>
<evidence type="ECO:0000256" key="14">
    <source>
        <dbReference type="RuleBase" id="RU003975"/>
    </source>
</evidence>
<feature type="domain" description="Lipoxygenase" evidence="17">
    <location>
        <begin position="150"/>
        <end position="846"/>
    </location>
</feature>
<evidence type="ECO:0000313" key="18">
    <source>
        <dbReference type="EMBL" id="KAJ0977170.1"/>
    </source>
</evidence>
<dbReference type="EMBL" id="JAGGNH010000003">
    <property type="protein sequence ID" value="KAJ0977170.1"/>
    <property type="molecule type" value="Genomic_DNA"/>
</dbReference>
<evidence type="ECO:0000256" key="13">
    <source>
        <dbReference type="RuleBase" id="RU003974"/>
    </source>
</evidence>
<dbReference type="PROSITE" id="PS50095">
    <property type="entry name" value="PLAT"/>
    <property type="match status" value="1"/>
</dbReference>
<dbReference type="Gene3D" id="2.60.60.20">
    <property type="entry name" value="PLAT/LH2 domain"/>
    <property type="match status" value="1"/>
</dbReference>
<dbReference type="GO" id="GO:0031408">
    <property type="term" value="P:oxylipin biosynthetic process"/>
    <property type="evidence" value="ECO:0007669"/>
    <property type="project" value="UniProtKB-UniRule"/>
</dbReference>
<dbReference type="FunFam" id="1.20.245.10:FF:000002">
    <property type="entry name" value="Lipoxygenase"/>
    <property type="match status" value="1"/>
</dbReference>
<dbReference type="GO" id="GO:0006633">
    <property type="term" value="P:fatty acid biosynthetic process"/>
    <property type="evidence" value="ECO:0007669"/>
    <property type="project" value="UniProtKB-KW"/>
</dbReference>
<dbReference type="InterPro" id="IPR027433">
    <property type="entry name" value="Lipoxygenase_dom_3"/>
</dbReference>
<dbReference type="AlphaFoldDB" id="A0A9D5CRW0"/>
<evidence type="ECO:0000313" key="19">
    <source>
        <dbReference type="Proteomes" id="UP001085076"/>
    </source>
</evidence>
<dbReference type="SUPFAM" id="SSF49723">
    <property type="entry name" value="Lipase/lipooxygenase domain (PLAT/LH2 domain)"/>
    <property type="match status" value="1"/>
</dbReference>
<dbReference type="GO" id="GO:0046872">
    <property type="term" value="F:metal ion binding"/>
    <property type="evidence" value="ECO:0007669"/>
    <property type="project" value="UniProtKB-UniRule"/>
</dbReference>
<gene>
    <name evidence="18" type="ORF">J5N97_012644</name>
</gene>
<dbReference type="Pfam" id="PF01477">
    <property type="entry name" value="PLAT"/>
    <property type="match status" value="1"/>
</dbReference>
<dbReference type="InterPro" id="IPR036226">
    <property type="entry name" value="LipOase_C_sf"/>
</dbReference>
<comment type="similarity">
    <text evidence="2 13">Belongs to the lipoxygenase family.</text>
</comment>
<dbReference type="SUPFAM" id="SSF48484">
    <property type="entry name" value="Lipoxigenase"/>
    <property type="match status" value="1"/>
</dbReference>
<evidence type="ECO:0000256" key="7">
    <source>
        <dbReference type="ARBA" id="ARBA00022964"/>
    </source>
</evidence>
<evidence type="ECO:0000256" key="3">
    <source>
        <dbReference type="ARBA" id="ARBA00022516"/>
    </source>
</evidence>
<comment type="cofactor">
    <cofactor evidence="1 13">
        <name>Fe cation</name>
        <dbReference type="ChEBI" id="CHEBI:24875"/>
    </cofactor>
</comment>
<dbReference type="SMART" id="SM00308">
    <property type="entry name" value="LH2"/>
    <property type="match status" value="1"/>
</dbReference>
<feature type="region of interest" description="Disordered" evidence="15">
    <location>
        <begin position="197"/>
        <end position="232"/>
    </location>
</feature>
<keyword evidence="3 14" id="KW-0444">Lipid biosynthesis</keyword>
<dbReference type="Gene3D" id="4.10.375.10">
    <property type="entry name" value="Lipoxygenase-1, Domain 2"/>
    <property type="match status" value="1"/>
</dbReference>
<keyword evidence="10" id="KW-0443">Lipid metabolism</keyword>
<evidence type="ECO:0000256" key="11">
    <source>
        <dbReference type="ARBA" id="ARBA00023160"/>
    </source>
</evidence>
<keyword evidence="8 13" id="KW-0560">Oxidoreductase</keyword>
<dbReference type="InterPro" id="IPR036392">
    <property type="entry name" value="PLAT/LH2_dom_sf"/>
</dbReference>
<comment type="pathway">
    <text evidence="14">Lipid metabolism; oxylipin biosynthesis.</text>
</comment>
<dbReference type="InterPro" id="IPR001246">
    <property type="entry name" value="LipOase_plant"/>
</dbReference>
<organism evidence="18 19">
    <name type="scientific">Dioscorea zingiberensis</name>
    <dbReference type="NCBI Taxonomy" id="325984"/>
    <lineage>
        <taxon>Eukaryota</taxon>
        <taxon>Viridiplantae</taxon>
        <taxon>Streptophyta</taxon>
        <taxon>Embryophyta</taxon>
        <taxon>Tracheophyta</taxon>
        <taxon>Spermatophyta</taxon>
        <taxon>Magnoliopsida</taxon>
        <taxon>Liliopsida</taxon>
        <taxon>Dioscoreales</taxon>
        <taxon>Dioscoreaceae</taxon>
        <taxon>Dioscorea</taxon>
    </lineage>
</organism>
<dbReference type="EC" id="1.13.11.-" evidence="14"/>
<evidence type="ECO:0000256" key="5">
    <source>
        <dbReference type="ARBA" id="ARBA00022767"/>
    </source>
</evidence>
<comment type="function">
    <text evidence="14">Plant lipoxygenase may be involved in a number of diverse aspects of plant physiology including growth and development, pest resistance, and senescence or responses to wounding.</text>
</comment>
<dbReference type="Gene3D" id="4.10.372.10">
    <property type="entry name" value="Lipoxygenase-1, Domain 3"/>
    <property type="match status" value="1"/>
</dbReference>
<dbReference type="InterPro" id="IPR000907">
    <property type="entry name" value="LipOase"/>
</dbReference>
<comment type="caution">
    <text evidence="12">Lacks conserved residue(s) required for the propagation of feature annotation.</text>
</comment>
<protein>
    <recommendedName>
        <fullName evidence="14">Lipoxygenase</fullName>
        <ecNumber evidence="14">1.13.11.-</ecNumber>
    </recommendedName>
</protein>
<dbReference type="Pfam" id="PF00305">
    <property type="entry name" value="Lipoxygenase"/>
    <property type="match status" value="1"/>
</dbReference>
<dbReference type="InterPro" id="IPR001024">
    <property type="entry name" value="PLAT/LH2_dom"/>
</dbReference>
<evidence type="ECO:0000256" key="15">
    <source>
        <dbReference type="SAM" id="MobiDB-lite"/>
    </source>
</evidence>
<dbReference type="Gene3D" id="3.10.450.60">
    <property type="match status" value="1"/>
</dbReference>
<evidence type="ECO:0000256" key="10">
    <source>
        <dbReference type="ARBA" id="ARBA00023098"/>
    </source>
</evidence>
<dbReference type="GO" id="GO:0034440">
    <property type="term" value="P:lipid oxidation"/>
    <property type="evidence" value="ECO:0007669"/>
    <property type="project" value="InterPro"/>
</dbReference>
<keyword evidence="19" id="KW-1185">Reference proteome</keyword>
<evidence type="ECO:0000256" key="9">
    <source>
        <dbReference type="ARBA" id="ARBA00023004"/>
    </source>
</evidence>
<evidence type="ECO:0000256" key="2">
    <source>
        <dbReference type="ARBA" id="ARBA00009419"/>
    </source>
</evidence>
<evidence type="ECO:0000256" key="1">
    <source>
        <dbReference type="ARBA" id="ARBA00001962"/>
    </source>
</evidence>
<dbReference type="InterPro" id="IPR013819">
    <property type="entry name" value="LipOase_C"/>
</dbReference>
<proteinExistence type="inferred from homology"/>
<accession>A0A9D5CRW0</accession>
<evidence type="ECO:0000256" key="6">
    <source>
        <dbReference type="ARBA" id="ARBA00022832"/>
    </source>
</evidence>
<evidence type="ECO:0000256" key="4">
    <source>
        <dbReference type="ARBA" id="ARBA00022723"/>
    </source>
</evidence>
<comment type="caution">
    <text evidence="18">The sequence shown here is derived from an EMBL/GenBank/DDBJ whole genome shotgun (WGS) entry which is preliminary data.</text>
</comment>
<reference evidence="18" key="2">
    <citation type="journal article" date="2022" name="Hortic Res">
        <title>The genome of Dioscorea zingiberensis sheds light on the biosynthesis, origin and evolution of the medicinally important diosgenin saponins.</title>
        <authorList>
            <person name="Li Y."/>
            <person name="Tan C."/>
            <person name="Li Z."/>
            <person name="Guo J."/>
            <person name="Li S."/>
            <person name="Chen X."/>
            <person name="Wang C."/>
            <person name="Dai X."/>
            <person name="Yang H."/>
            <person name="Song W."/>
            <person name="Hou L."/>
            <person name="Xu J."/>
            <person name="Tong Z."/>
            <person name="Xu A."/>
            <person name="Yuan X."/>
            <person name="Wang W."/>
            <person name="Yang Q."/>
            <person name="Chen L."/>
            <person name="Sun Z."/>
            <person name="Wang K."/>
            <person name="Pan B."/>
            <person name="Chen J."/>
            <person name="Bao Y."/>
            <person name="Liu F."/>
            <person name="Qi X."/>
            <person name="Gang D.R."/>
            <person name="Wen J."/>
            <person name="Li J."/>
        </authorList>
    </citation>
    <scope>NUCLEOTIDE SEQUENCE</scope>
    <source>
        <strain evidence="18">Dzin_1.0</strain>
    </source>
</reference>
<keyword evidence="6" id="KW-0276">Fatty acid metabolism</keyword>
<evidence type="ECO:0000259" key="16">
    <source>
        <dbReference type="PROSITE" id="PS50095"/>
    </source>
</evidence>
<evidence type="ECO:0000259" key="17">
    <source>
        <dbReference type="PROSITE" id="PS51393"/>
    </source>
</evidence>
<evidence type="ECO:0000256" key="12">
    <source>
        <dbReference type="PROSITE-ProRule" id="PRU00152"/>
    </source>
</evidence>
<dbReference type="Gene3D" id="1.20.245.10">
    <property type="entry name" value="Lipoxygenase-1, Domain 5"/>
    <property type="match status" value="1"/>
</dbReference>
<feature type="domain" description="PLAT" evidence="16">
    <location>
        <begin position="26"/>
        <end position="147"/>
    </location>
</feature>
<keyword evidence="5 14" id="KW-0925">Oxylipin biosynthesis</keyword>
<keyword evidence="7 13" id="KW-0223">Dioxygenase</keyword>
<evidence type="ECO:0000256" key="8">
    <source>
        <dbReference type="ARBA" id="ARBA00023002"/>
    </source>
</evidence>
<dbReference type="InterPro" id="IPR020833">
    <property type="entry name" value="LipOase_Fe_BS"/>
</dbReference>
<dbReference type="Proteomes" id="UP001085076">
    <property type="component" value="Miscellaneous, Linkage group lg03"/>
</dbReference>
<dbReference type="PANTHER" id="PTHR11771">
    <property type="entry name" value="LIPOXYGENASE"/>
    <property type="match status" value="1"/>
</dbReference>
<name>A0A9D5CRW0_9LILI</name>
<keyword evidence="11 14" id="KW-0275">Fatty acid biosynthesis</keyword>
<dbReference type="InterPro" id="IPR020834">
    <property type="entry name" value="LipOase_CS"/>
</dbReference>
<dbReference type="PROSITE" id="PS00711">
    <property type="entry name" value="LIPOXYGENASE_1"/>
    <property type="match status" value="1"/>
</dbReference>
<reference evidence="18" key="1">
    <citation type="submission" date="2021-03" db="EMBL/GenBank/DDBJ databases">
        <authorList>
            <person name="Li Z."/>
            <person name="Yang C."/>
        </authorList>
    </citation>
    <scope>NUCLEOTIDE SEQUENCE</scope>
    <source>
        <strain evidence="18">Dzin_1.0</strain>
        <tissue evidence="18">Leaf</tissue>
    </source>
</reference>
<keyword evidence="9 13" id="KW-0408">Iron</keyword>